<keyword evidence="3" id="KW-1185">Reference proteome</keyword>
<evidence type="ECO:0000313" key="3">
    <source>
        <dbReference type="Proteomes" id="UP001066276"/>
    </source>
</evidence>
<name>A0AAV7SF29_PLEWA</name>
<sequence length="211" mass="21527">MDCLEIEGRLLPLVVPPTPSALFTNIRCHGYSVPEGEGGTGPLGPFWTHDGNGARGGSREAAAQEQRGCLGGPLTPGAKKSEDRECLWPSGSDAGSGAGPQPRWEPPSGRDRRANGILTPAGGAPGAAPGGATPSSAPERGARRTTARAVGATEIGRLRGRQAPWFGRPDTGSPNTGALTQAARPQKVGGIKGRALEIRTLGAPGDNTAHH</sequence>
<accession>A0AAV7SF29</accession>
<evidence type="ECO:0000256" key="1">
    <source>
        <dbReference type="SAM" id="MobiDB-lite"/>
    </source>
</evidence>
<comment type="caution">
    <text evidence="2">The sequence shown here is derived from an EMBL/GenBank/DDBJ whole genome shotgun (WGS) entry which is preliminary data.</text>
</comment>
<evidence type="ECO:0000313" key="2">
    <source>
        <dbReference type="EMBL" id="KAJ1162772.1"/>
    </source>
</evidence>
<reference evidence="2" key="1">
    <citation type="journal article" date="2022" name="bioRxiv">
        <title>Sequencing and chromosome-scale assembly of the giantPleurodeles waltlgenome.</title>
        <authorList>
            <person name="Brown T."/>
            <person name="Elewa A."/>
            <person name="Iarovenko S."/>
            <person name="Subramanian E."/>
            <person name="Araus A.J."/>
            <person name="Petzold A."/>
            <person name="Susuki M."/>
            <person name="Suzuki K.-i.T."/>
            <person name="Hayashi T."/>
            <person name="Toyoda A."/>
            <person name="Oliveira C."/>
            <person name="Osipova E."/>
            <person name="Leigh N.D."/>
            <person name="Simon A."/>
            <person name="Yun M.H."/>
        </authorList>
    </citation>
    <scope>NUCLEOTIDE SEQUENCE</scope>
    <source>
        <strain evidence="2">20211129_DDA</strain>
        <tissue evidence="2">Liver</tissue>
    </source>
</reference>
<organism evidence="2 3">
    <name type="scientific">Pleurodeles waltl</name>
    <name type="common">Iberian ribbed newt</name>
    <dbReference type="NCBI Taxonomy" id="8319"/>
    <lineage>
        <taxon>Eukaryota</taxon>
        <taxon>Metazoa</taxon>
        <taxon>Chordata</taxon>
        <taxon>Craniata</taxon>
        <taxon>Vertebrata</taxon>
        <taxon>Euteleostomi</taxon>
        <taxon>Amphibia</taxon>
        <taxon>Batrachia</taxon>
        <taxon>Caudata</taxon>
        <taxon>Salamandroidea</taxon>
        <taxon>Salamandridae</taxon>
        <taxon>Pleurodelinae</taxon>
        <taxon>Pleurodeles</taxon>
    </lineage>
</organism>
<protein>
    <submittedName>
        <fullName evidence="2">Uncharacterized protein</fullName>
    </submittedName>
</protein>
<proteinExistence type="predicted"/>
<feature type="region of interest" description="Disordered" evidence="1">
    <location>
        <begin position="37"/>
        <end position="192"/>
    </location>
</feature>
<gene>
    <name evidence="2" type="ORF">NDU88_003237</name>
</gene>
<dbReference type="EMBL" id="JANPWB010000008">
    <property type="protein sequence ID" value="KAJ1162772.1"/>
    <property type="molecule type" value="Genomic_DNA"/>
</dbReference>
<dbReference type="AlphaFoldDB" id="A0AAV7SF29"/>
<dbReference type="Proteomes" id="UP001066276">
    <property type="component" value="Chromosome 4_2"/>
</dbReference>